<gene>
    <name evidence="1" type="ORF">FDG31_03245</name>
</gene>
<dbReference type="EMBL" id="SXFB01000002">
    <property type="protein sequence ID" value="NFV25188.1"/>
    <property type="molecule type" value="Genomic_DNA"/>
</dbReference>
<accession>A0A6B4JKJ5</accession>
<evidence type="ECO:0000313" key="1">
    <source>
        <dbReference type="EMBL" id="NFV25188.1"/>
    </source>
</evidence>
<comment type="caution">
    <text evidence="1">The sequence shown here is derived from an EMBL/GenBank/DDBJ whole genome shotgun (WGS) entry which is preliminary data.</text>
</comment>
<dbReference type="Proteomes" id="UP000486903">
    <property type="component" value="Unassembled WGS sequence"/>
</dbReference>
<reference evidence="1 2" key="1">
    <citation type="submission" date="2019-04" db="EMBL/GenBank/DDBJ databases">
        <title>Genome sequencing of Clostridium botulinum Groups I-IV and Clostridium butyricum.</title>
        <authorList>
            <person name="Brunt J."/>
            <person name="Van Vliet A.H.M."/>
            <person name="Stringer S.C."/>
            <person name="Carter A.T."/>
            <person name="Peck M.W."/>
        </authorList>
    </citation>
    <scope>NUCLEOTIDE SEQUENCE [LARGE SCALE GENOMIC DNA]</scope>
    <source>
        <strain evidence="1 2">BL81</strain>
    </source>
</reference>
<sequence>MSAKNKVVNGDYINERVYKEILGKNLSIGGKKSIFKTNVKKYEVIDQTTSKGAISAIIRGSLGIALLGGVGILAGLSAKSKGIHLVAIEFNDGKRSLLEIDEKLYKVFRTNMF</sequence>
<organism evidence="1 2">
    <name type="scientific">Clostridium botulinum</name>
    <dbReference type="NCBI Taxonomy" id="1491"/>
    <lineage>
        <taxon>Bacteria</taxon>
        <taxon>Bacillati</taxon>
        <taxon>Bacillota</taxon>
        <taxon>Clostridia</taxon>
        <taxon>Eubacteriales</taxon>
        <taxon>Clostridiaceae</taxon>
        <taxon>Clostridium</taxon>
    </lineage>
</organism>
<name>A0A6B4JKJ5_CLOBO</name>
<dbReference type="AlphaFoldDB" id="A0A6B4JKJ5"/>
<dbReference type="RefSeq" id="WP_003370027.1">
    <property type="nucleotide sequence ID" value="NZ_JACBBA010000002.1"/>
</dbReference>
<protein>
    <submittedName>
        <fullName evidence="1">Uncharacterized protein</fullName>
    </submittedName>
</protein>
<proteinExistence type="predicted"/>
<evidence type="ECO:0000313" key="2">
    <source>
        <dbReference type="Proteomes" id="UP000486903"/>
    </source>
</evidence>